<comment type="catalytic activity">
    <reaction evidence="5">
        <text>indole-3-pyruvate + NADPH + O2 + H(+) = (indol-3-yl)acetate + CO2 + NADP(+) + H2O</text>
        <dbReference type="Rhea" id="RHEA:34331"/>
        <dbReference type="ChEBI" id="CHEBI:15377"/>
        <dbReference type="ChEBI" id="CHEBI:15378"/>
        <dbReference type="ChEBI" id="CHEBI:15379"/>
        <dbReference type="ChEBI" id="CHEBI:16526"/>
        <dbReference type="ChEBI" id="CHEBI:17640"/>
        <dbReference type="ChEBI" id="CHEBI:30854"/>
        <dbReference type="ChEBI" id="CHEBI:57783"/>
        <dbReference type="ChEBI" id="CHEBI:58349"/>
        <dbReference type="EC" id="1.14.13.168"/>
    </reaction>
</comment>
<dbReference type="Proteomes" id="UP001497444">
    <property type="component" value="Chromosome 19"/>
</dbReference>
<keyword evidence="2 6" id="KW-0285">Flavoprotein</keyword>
<comment type="cofactor">
    <cofactor evidence="6">
        <name>FAD</name>
        <dbReference type="ChEBI" id="CHEBI:57692"/>
    </cofactor>
</comment>
<proteinExistence type="inferred from homology"/>
<evidence type="ECO:0000256" key="2">
    <source>
        <dbReference type="ARBA" id="ARBA00022630"/>
    </source>
</evidence>
<protein>
    <recommendedName>
        <fullName evidence="6">Flavin-containing monooxygenase</fullName>
        <ecNumber evidence="6">1.-.-.-</ecNumber>
    </recommendedName>
</protein>
<keyword evidence="3 6" id="KW-0274">FAD</keyword>
<keyword evidence="6" id="KW-0503">Monooxygenase</keyword>
<evidence type="ECO:0000256" key="1">
    <source>
        <dbReference type="ARBA" id="ARBA00009183"/>
    </source>
</evidence>
<organism evidence="8 9">
    <name type="scientific">Sphagnum jensenii</name>
    <dbReference type="NCBI Taxonomy" id="128206"/>
    <lineage>
        <taxon>Eukaryota</taxon>
        <taxon>Viridiplantae</taxon>
        <taxon>Streptophyta</taxon>
        <taxon>Embryophyta</taxon>
        <taxon>Bryophyta</taxon>
        <taxon>Sphagnophytina</taxon>
        <taxon>Sphagnopsida</taxon>
        <taxon>Sphagnales</taxon>
        <taxon>Sphagnaceae</taxon>
        <taxon>Sphagnum</taxon>
    </lineage>
</organism>
<dbReference type="InterPro" id="IPR050982">
    <property type="entry name" value="Auxin_biosynth/cation_transpt"/>
</dbReference>
<dbReference type="EMBL" id="OZ020114">
    <property type="protein sequence ID" value="CAK9267204.1"/>
    <property type="molecule type" value="Genomic_DNA"/>
</dbReference>
<dbReference type="Pfam" id="PF00743">
    <property type="entry name" value="FMO-like"/>
    <property type="match status" value="1"/>
</dbReference>
<reference evidence="8" key="1">
    <citation type="submission" date="2024-02" db="EMBL/GenBank/DDBJ databases">
        <authorList>
            <consortium name="ELIXIR-Norway"/>
            <consortium name="Elixir Norway"/>
        </authorList>
    </citation>
    <scope>NUCLEOTIDE SEQUENCE</scope>
</reference>
<evidence type="ECO:0000256" key="3">
    <source>
        <dbReference type="ARBA" id="ARBA00022827"/>
    </source>
</evidence>
<dbReference type="PRINTS" id="PR00411">
    <property type="entry name" value="PNDRDTASEI"/>
</dbReference>
<feature type="region of interest" description="Disordered" evidence="7">
    <location>
        <begin position="487"/>
        <end position="506"/>
    </location>
</feature>
<accession>A0ABP0WK54</accession>
<keyword evidence="4 6" id="KW-0560">Oxidoreductase</keyword>
<evidence type="ECO:0000256" key="5">
    <source>
        <dbReference type="ARBA" id="ARBA00047707"/>
    </source>
</evidence>
<evidence type="ECO:0000313" key="9">
    <source>
        <dbReference type="Proteomes" id="UP001497444"/>
    </source>
</evidence>
<dbReference type="SUPFAM" id="SSF51905">
    <property type="entry name" value="FAD/NAD(P)-binding domain"/>
    <property type="match status" value="2"/>
</dbReference>
<dbReference type="PANTHER" id="PTHR43539">
    <property type="entry name" value="FLAVIN-BINDING MONOOXYGENASE-LIKE PROTEIN (AFU_ORTHOLOGUE AFUA_4G09220)"/>
    <property type="match status" value="1"/>
</dbReference>
<dbReference type="PRINTS" id="PR00368">
    <property type="entry name" value="FADPNR"/>
</dbReference>
<gene>
    <name evidence="8" type="ORF">CSSPJE1EN1_LOCUS12682</name>
</gene>
<dbReference type="EC" id="1.-.-.-" evidence="6"/>
<dbReference type="InterPro" id="IPR020946">
    <property type="entry name" value="Flavin_mOase-like"/>
</dbReference>
<evidence type="ECO:0000256" key="7">
    <source>
        <dbReference type="SAM" id="MobiDB-lite"/>
    </source>
</evidence>
<sequence length="506" mass="54793">MPPYESHSTYAAAEAAAEAFYSEQEYMGKAANDDSNRRLCCRSAVTVAAVAAAAAPVVTFWNGAIVVGAGPSGMATAACLQLKGVPCLILEKSDGIASLWKHNTYDRLHLHIPKEFCELPHLPFPADFPTYPNRRQFIQYLDNYAAHFKLDFRFNQQVTSAAFDPAAACWKITTRSCNTSSAAGAGLAAAAAAGAVVSEFRARWLVVASGENAEAVCPVIPGAGDFKGRVLHSSRYKSGADYQGLRVLVVGAGNSGMEIALDLTNFNVTPSLVVRGPVHILPREVFGKSTFAVAMKLLKTFPLWFTDSFLVWYAWALMGDTNSYGLHRPAEGPMTIKTKLGKTPVLDVGTFAKIKNGDIKVVPAIDHLTSNGAQFADGQVQQFDAIILATGYRSNVPQWLNDNCNFFSEEGFPRNPSPKAWKGETGLYIAGLGRKGILGAAFDAKNIADDISQLFFAAELESHARVQPAPQQQQQQLLRKPQMLQVPSFQPNAPTTRPPQLHTPMN</sequence>
<name>A0ABP0WK54_9BRYO</name>
<evidence type="ECO:0000256" key="6">
    <source>
        <dbReference type="RuleBase" id="RU361177"/>
    </source>
</evidence>
<dbReference type="Gene3D" id="3.50.50.60">
    <property type="entry name" value="FAD/NAD(P)-binding domain"/>
    <property type="match status" value="1"/>
</dbReference>
<evidence type="ECO:0000313" key="8">
    <source>
        <dbReference type="EMBL" id="CAK9267204.1"/>
    </source>
</evidence>
<dbReference type="InterPro" id="IPR036188">
    <property type="entry name" value="FAD/NAD-bd_sf"/>
</dbReference>
<evidence type="ECO:0000256" key="4">
    <source>
        <dbReference type="ARBA" id="ARBA00023002"/>
    </source>
</evidence>
<comment type="similarity">
    <text evidence="1 6">Belongs to the FMO family.</text>
</comment>
<keyword evidence="9" id="KW-1185">Reference proteome</keyword>
<dbReference type="PANTHER" id="PTHR43539:SF78">
    <property type="entry name" value="FLAVIN-CONTAINING MONOOXYGENASE"/>
    <property type="match status" value="1"/>
</dbReference>